<evidence type="ECO:0008006" key="4">
    <source>
        <dbReference type="Google" id="ProtNLM"/>
    </source>
</evidence>
<reference evidence="3" key="1">
    <citation type="submission" date="2020-02" db="EMBL/GenBank/DDBJ databases">
        <authorList>
            <person name="Meier V. D."/>
        </authorList>
    </citation>
    <scope>NUCLEOTIDE SEQUENCE</scope>
    <source>
        <strain evidence="3">AVDCRST_MAG02</strain>
    </source>
</reference>
<accession>A0A6J4RPB1</accession>
<evidence type="ECO:0000256" key="2">
    <source>
        <dbReference type="SAM" id="SignalP"/>
    </source>
</evidence>
<organism evidence="3">
    <name type="scientific">uncultured Rubrobacteraceae bacterium</name>
    <dbReference type="NCBI Taxonomy" id="349277"/>
    <lineage>
        <taxon>Bacteria</taxon>
        <taxon>Bacillati</taxon>
        <taxon>Actinomycetota</taxon>
        <taxon>Rubrobacteria</taxon>
        <taxon>Rubrobacterales</taxon>
        <taxon>Rubrobacteraceae</taxon>
        <taxon>environmental samples</taxon>
    </lineage>
</organism>
<feature type="signal peptide" evidence="2">
    <location>
        <begin position="1"/>
        <end position="26"/>
    </location>
</feature>
<dbReference type="SUPFAM" id="SSF50242">
    <property type="entry name" value="TIMP-like"/>
    <property type="match status" value="1"/>
</dbReference>
<keyword evidence="1" id="KW-0812">Transmembrane</keyword>
<keyword evidence="2" id="KW-0732">Signal</keyword>
<feature type="chain" id="PRO_5027020274" description="CbiN domain protein" evidence="2">
    <location>
        <begin position="27"/>
        <end position="187"/>
    </location>
</feature>
<evidence type="ECO:0000256" key="1">
    <source>
        <dbReference type="SAM" id="Phobius"/>
    </source>
</evidence>
<dbReference type="EMBL" id="CADCVH010000118">
    <property type="protein sequence ID" value="CAA9478505.1"/>
    <property type="molecule type" value="Genomic_DNA"/>
</dbReference>
<feature type="transmembrane region" description="Helical" evidence="1">
    <location>
        <begin position="160"/>
        <end position="182"/>
    </location>
</feature>
<dbReference type="Gene3D" id="2.40.50.120">
    <property type="match status" value="1"/>
</dbReference>
<proteinExistence type="predicted"/>
<dbReference type="AlphaFoldDB" id="A0A6J4RPB1"/>
<keyword evidence="1" id="KW-1133">Transmembrane helix</keyword>
<name>A0A6J4RPB1_9ACTN</name>
<evidence type="ECO:0000313" key="3">
    <source>
        <dbReference type="EMBL" id="CAA9478505.1"/>
    </source>
</evidence>
<sequence>MRIACLLMALAMSLSLAALDAGPAHACSCMSLPLEDEVKRSDAVFSGEVQSIYEDAASPGGGMMAPGRISFAVQDSWKGVAAESVSVYGQGDGANCYNLFEEGEDYLVYASRAKDADDAPLKNNACGETKPLAGAEADLRLLGPPVEELPETGGPAPAPIGGILLATAALSISVACAVGLLLKRTHP</sequence>
<dbReference type="InterPro" id="IPR008993">
    <property type="entry name" value="TIMP-like_OB-fold"/>
</dbReference>
<keyword evidence="1" id="KW-0472">Membrane</keyword>
<gene>
    <name evidence="3" type="ORF">AVDCRST_MAG02-4671</name>
</gene>
<protein>
    <recommendedName>
        <fullName evidence="4">CbiN domain protein</fullName>
    </recommendedName>
</protein>